<dbReference type="InterPro" id="IPR014759">
    <property type="entry name" value="Helicase_SF3_ssRNA_vir"/>
</dbReference>
<keyword evidence="14" id="KW-0946">Virion</keyword>
<keyword evidence="13" id="KW-0067">ATP-binding</keyword>
<evidence type="ECO:0000256" key="13">
    <source>
        <dbReference type="ARBA" id="ARBA00022840"/>
    </source>
</evidence>
<keyword evidence="7 18" id="KW-0812">Transmembrane</keyword>
<dbReference type="Gene3D" id="1.20.960.20">
    <property type="match status" value="1"/>
</dbReference>
<dbReference type="InterPro" id="IPR043128">
    <property type="entry name" value="Rev_trsase/Diguanyl_cyclase"/>
</dbReference>
<keyword evidence="5" id="KW-0645">Protease</keyword>
<dbReference type="GO" id="GO:0030430">
    <property type="term" value="C:host cell cytoplasm"/>
    <property type="evidence" value="ECO:0007669"/>
    <property type="project" value="UniProtKB-SubCell"/>
</dbReference>
<evidence type="ECO:0000256" key="10">
    <source>
        <dbReference type="ARBA" id="ARBA00022801"/>
    </source>
</evidence>
<dbReference type="InterPro" id="IPR007094">
    <property type="entry name" value="RNA-dir_pol_PSvirus"/>
</dbReference>
<sequence>MNTILTLVIKAPRYVLGDENHSTSLNMQTTKSIQNFLCSDFLKHCDHSNFSFSEIIKCCADCSFLFIANKNIIKIKKKIDRNSICIFGFDNFEHYIIELNRFLVKYAKGTAYSKSGCQHASAFSDGVRDVAEIDGHPYCGHICDNAEHLFECSSTCHQTRGRLFPYGSPGNQWYASCAVCGATCEFTSSAALTPVLIFLRHLRLQIANGVASVGIPGSREQAVISPGTSLFFLDLFKVENYDVSFNMRSDRKFCQWRSHYLPQVFNDNPTIIEGNRYANSVVIPDDCDHQFVLYGLDEVVIPMTVGMRRLFFLLLGSYGYCESDKQFGILSIGGLKGVHVRCNEKFLEAHQRFFSGPYCQVPSNENMVEMCSNVGVEPFKCSLSEIESSDSCTDDDFDCRAQMSRAYYDEDGYWHGGDTDGEDNAEVQENKAPVTGDGSEKVYIVEETPAIEELLKDDSPLFEVEEIDDPSHVCGTMARGLFPTQGLKQRLGGLLRGISNCVTKLHAVWDYPLDKILSGIEATGQYLEDNQKYTRKDVWACLQCIELQKDVHQIADDALKGDLINRKGLEKLCSAVDGLAQKTDRNDEVFKNAIDELDKELRRYAQSLKTVGNGKDCETEALDKKMRDLEDKLNQKITLKSATIMKAIKEMIDEVDKNANASDDGRIKELEDKLQDLQNRIVKLDAVTLDNDQKKQFQKLMDYQARVVKDQMEALNVKIDKMQDVLNAQNKKISQLSARPSSKYPNFGGEISSEPVGKVGEQEEIPRGVEDNYDDFPFEFSRRKGSVVTANPQISHISPEGVPINKPQPIKQYGKMSLKKQMDPVGVVFEGDEDEARFSIQDTVVSTRGVSSEHNIIRARHLVKSFDWKVSDGEDVVIQTLPIPLSLLTTSESLLNIMSCFQYYTCSGIEFEISVTSVAMQGGTLLVAWDTMSSATRQKANSVIQLSGLSHLLIHASKSSRSTFVVSSPAIQNQCCLSGSEYSTTSLGSLKIACVNVLTAPTDSSQNVRVNIWMKFLDPVLSLYGKRLEIERQSIVGTLSAPHLGSLECIVARKHWKTTSSSDLLSLSVHPCAVKVEGGLVYQTPLSVVSSVFARWKGDLVFKIVFGNSAFVRGRLMVAAIPVQFRTENISLLDMSLFPNEIVSLDGENHSFDFVVPYHSVGRNSVVVRDALYDVSNYDSALVTTRLHIKVLDPLVMNSNASNSVSFFVTLRPGKDFELKEIVGVKAEYVNRTLAQAVFPRGLMGSSLLGSGFHDLCQNPSLMRKFKLDDKNRNAVGIAVSPAWRLGPPCITMLHWLSQLFTQWSGSLVYTLRAHSFDRTRGSFIRLWHDPNGSARRGAEIEFISDVDPPAGMRVLRWDPTFGDFQLTVPFTGRTEKLIIPKAQYGIEDGDWLQCYNGLVYVDYEGIGSINLEVSIAGGSDFEMYERGVVPKCGKVTTAFTQLSYADKLIDITDTQIHDRERLPGPTSKAVVTPVDFKPVSGVAPAARSMDKRKSVHWGSFESVDHSQAIEGDTAIDEETGDKIIFEGGEWLVMSAQAQGCMPPLLGLDFKSLKKQAQLFEKNQTCEKVVDLVGNMHSLMGSSMASNLEKSVPDFLEVMNKLSSIISSAENLTCNIEEKFSYMEGMRSKIMALLMPLMETSLPGVVKCAFEKQEYVWAASLTLLGILLLGATMTKVKSFRKKVAVLCMIIWSPFLFNKVWTLGRWISKSGGYWNLFSRNVVCRKHSLIGVSEGLGGGLSNLFLWLKENWVGYAQGIFSLFGVITSLIVWGSIPDATKLSSFASKFKSASDKGRNITGLVGGFKSIMSISKEVANHLTSWIVSFAQESSLHSDSQLQLMIDFSLAEWVKEVKELSLLENKFAGFGSLDHIVRVRRLYDKSMQIEEAIVKGCKLDVGLGLIIKDCREKCLELRNDTYSFKGMKVPRIDPIHICMIGKPGVGKSAISHLLINDLLDSQGEPQVDRIYTRCCADAYWSNYHQEPVVLYDDLGAIKSNLRLSDYAEIMGAKTNDPFSIPMAIAEEKGKHCTSKYIFSCTNVLKLDDTGDVVTKEAYYRRRNILVEVDRQPGAAMNPENPSEGLVFSVLDDEGLKERWPEGFLRDVDTTGWRFDRVPYEEFLEFCIVYTNAYMAAQKLLVASLSARKNVYRENSHGERFECESQAGSMKVSLRDIIAHFDKERVVGKDIYKGLRQQCPRALDTKNVLSFEECVGRMCECSNKVFNQVCTFWSLDLNKLRQSSSRRGIGCDGKTLGQYTMSPRVSASCFDFEFCLPPGKSIEDLFSNFDIHDILLHLINYMKWDPSLAVSQICPSSLFSAGGSKGVVCVPEDFDDMIRDGAYADLCGKRVVVWPMIAKVAPELCESLCGVCVKDKEGYVHFADNGAKMCVNEEKGFAGLKALDFCLPTDVLDHFTGSDRDVIKSLSASAPMENDPEFLNYLEKCKPIFSSESAYGVFCLRAYQQQLGRYSLARQVKERIDKREKCVAIEENYSKYEAGVLSRLSNSTKIGLAIVGGVLGVGGLVAALNLIYSGLSCLFTSKGRDGSDREPHVEIIDMPLDPQGLSGSHESGAEKTLYSKRQKVLPKRQFKVAGLSKHGLTGAHESAPEKTKFCGKQKKIIPIKRKVEPHVGAKLGFGLTYNEETRSGEQKPILVNKRQRHIRIVKQISALGNGESLESWTNNVGVLVPDGDHAFVDRVVTKELSRLSLADEDNVTGKYLSNQPRSEGRYEEAGLMELFKCNSLRKSRVASFLSEGMQLSSTKQARVGAYGLEKDLNAVSLIQTHCSKMSCVIFDATKGTQCNVLRLRDTFIVMPAHYLEFFSDDDELYFISPSKVTRVLLNRERIILVSRHQDLVVWDLGKNVPPSPNFMNHISRAADWENYSNGQGALCLTLYGGESLMQIVHFLSDVEMCATDVEIPAGYYEMFGGTHTIVNGLRYRAGCAPGFCGAAIVRSNPKMVRKIVGMHVAGSEKVGLGYAEALVFELLQAAIDALDLKNGEVLHDTKVEEFDFPVCERHCPIPNLGNLGVIGSVDKSLVAKTPAKTSIVPSPIHGMLGPVLTEPSILSTWDRRLGPLRGKWDPVFDAVTKYGSNTVPFPIESIRMVEEHLCSVFSSRENSLRSRKINDIEVGINGIDLSDYWQPINMKTSPGFPYIFSRPANGTGKKYLFEEDGAYPSGRVRYVIKDEYLKSRLSELKEQLWSGVIPSVVTLECPKDERRKLAKIYDKPATRTFTILPCEVNILFRMLFGDFAAMVMYNRHDSFCQVGIDPGTTEWSEIMNRMHTVGSKGFAGDYGKFDGIGPAPIYHSIVNVVNSWYDDGPDNARARHALLSSIIHRNGLVDEWVLKYSQGMPSGFAMTVIFNSFVNYYFMSMAWVYLVERSDLCAQANLRDFDEYTALVVYGDDNVVAVDDHFLEIYNLQTVASYLGDHGIVYTDDDKNPIHLSKPYVDISSVTFLKREFCKVGNNDFIWCAPLNKTSIVEQCNWLRSSEDPETALDQNVTNALYEASIHGEAYYNELLGKIQSAYSRALLKMPVIFYSECRARWWSNMTGAVLTHQALYGLCRKSANETLDLRHKYRDLTTGEFKPLKELLHNAKFTRMVQFEV</sequence>
<dbReference type="InterPro" id="IPR043504">
    <property type="entry name" value="Peptidase_S1_PA_chymotrypsin"/>
</dbReference>
<proteinExistence type="predicted"/>
<evidence type="ECO:0000256" key="2">
    <source>
        <dbReference type="ARBA" id="ARBA00020107"/>
    </source>
</evidence>
<feature type="transmembrane region" description="Helical" evidence="18">
    <location>
        <begin position="1655"/>
        <end position="1671"/>
    </location>
</feature>
<dbReference type="SUPFAM" id="SSF88633">
    <property type="entry name" value="Positive stranded ssRNA viruses"/>
    <property type="match status" value="2"/>
</dbReference>
<evidence type="ECO:0000256" key="11">
    <source>
        <dbReference type="ARBA" id="ARBA00022806"/>
    </source>
</evidence>
<dbReference type="InterPro" id="IPR004005">
    <property type="entry name" value="Calicivirus_coat"/>
</dbReference>
<dbReference type="Pfam" id="PF00915">
    <property type="entry name" value="Calici_coat"/>
    <property type="match status" value="1"/>
</dbReference>
<dbReference type="GO" id="GO:0003724">
    <property type="term" value="F:RNA helicase activity"/>
    <property type="evidence" value="ECO:0007669"/>
    <property type="project" value="InterPro"/>
</dbReference>
<dbReference type="InterPro" id="IPR044067">
    <property type="entry name" value="PCV_3C_PRO"/>
</dbReference>
<organism evidence="22">
    <name type="scientific">Viola inconspicua waikavirus</name>
    <dbReference type="NCBI Taxonomy" id="3027355"/>
    <lineage>
        <taxon>Viruses</taxon>
        <taxon>Riboviria</taxon>
        <taxon>Orthornavirae</taxon>
        <taxon>Pisuviricota</taxon>
        <taxon>Pisoniviricetes</taxon>
        <taxon>Picornavirales</taxon>
        <taxon>Secoviridae</taxon>
        <taxon>Waikavirus</taxon>
        <taxon>Ritunrivirus</taxon>
        <taxon>Waikavirus violae</taxon>
    </lineage>
</organism>
<accession>A0AA48SFM5</accession>
<keyword evidence="9" id="KW-0547">Nucleotide-binding</keyword>
<feature type="domain" description="RdRp catalytic" evidence="19">
    <location>
        <begin position="3279"/>
        <end position="3410"/>
    </location>
</feature>
<dbReference type="PROSITE" id="PS50507">
    <property type="entry name" value="RDRP_SSRNA_POS"/>
    <property type="match status" value="1"/>
</dbReference>
<dbReference type="InterPro" id="IPR033703">
    <property type="entry name" value="Rhv-like"/>
</dbReference>
<evidence type="ECO:0000256" key="15">
    <source>
        <dbReference type="ARBA" id="ARBA00022953"/>
    </source>
</evidence>
<dbReference type="InterPro" id="IPR043502">
    <property type="entry name" value="DNA/RNA_pol_sf"/>
</dbReference>
<keyword evidence="6" id="KW-0808">Transferase</keyword>
<dbReference type="GO" id="GO:0006351">
    <property type="term" value="P:DNA-templated transcription"/>
    <property type="evidence" value="ECO:0007669"/>
    <property type="project" value="InterPro"/>
</dbReference>
<reference evidence="22" key="1">
    <citation type="journal article" date="2023" name="Virology">
        <title>Broadening the host range and genetic diversity of waikaviruses.</title>
        <authorList>
            <person name="Sidharthan V.K."/>
            <person name="Rajeswari V."/>
            <person name="Baranwal V.K."/>
        </authorList>
    </citation>
    <scope>NUCLEOTIDE SEQUENCE</scope>
    <source>
        <strain evidence="22">Vio inc</strain>
    </source>
</reference>
<feature type="transmembrane region" description="Helical" evidence="18">
    <location>
        <begin position="1752"/>
        <end position="1772"/>
    </location>
</feature>
<evidence type="ECO:0000256" key="5">
    <source>
        <dbReference type="ARBA" id="ARBA00022670"/>
    </source>
</evidence>
<keyword evidence="10" id="KW-0378">Hydrolase</keyword>
<dbReference type="InterPro" id="IPR009003">
    <property type="entry name" value="Peptidase_S1_PA"/>
</dbReference>
<keyword evidence="16 18" id="KW-1133">Transmembrane helix</keyword>
<evidence type="ECO:0000313" key="22">
    <source>
        <dbReference type="EMBL" id="DBA13332.1"/>
    </source>
</evidence>
<dbReference type="InterPro" id="IPR001205">
    <property type="entry name" value="RNA-dir_pol_C"/>
</dbReference>
<dbReference type="GO" id="GO:0005524">
    <property type="term" value="F:ATP binding"/>
    <property type="evidence" value="ECO:0007669"/>
    <property type="project" value="UniProtKB-KW"/>
</dbReference>
<dbReference type="SUPFAM" id="SSF56672">
    <property type="entry name" value="DNA/RNA polymerases"/>
    <property type="match status" value="1"/>
</dbReference>
<evidence type="ECO:0000256" key="8">
    <source>
        <dbReference type="ARBA" id="ARBA00022695"/>
    </source>
</evidence>
<evidence type="ECO:0000256" key="17">
    <source>
        <dbReference type="SAM" id="MobiDB-lite"/>
    </source>
</evidence>
<evidence type="ECO:0000256" key="6">
    <source>
        <dbReference type="ARBA" id="ARBA00022679"/>
    </source>
</evidence>
<dbReference type="Pfam" id="PF12264">
    <property type="entry name" value="Waikav_capsid_1"/>
    <property type="match status" value="1"/>
</dbReference>
<dbReference type="InterPro" id="IPR000605">
    <property type="entry name" value="Helicase_SF3_ssDNA/RNA_vir"/>
</dbReference>
<evidence type="ECO:0000256" key="7">
    <source>
        <dbReference type="ARBA" id="ARBA00022692"/>
    </source>
</evidence>
<evidence type="ECO:0000259" key="19">
    <source>
        <dbReference type="PROSITE" id="PS50507"/>
    </source>
</evidence>
<dbReference type="InterPro" id="IPR024387">
    <property type="entry name" value="Pept_C3G_Picornavir"/>
</dbReference>
<keyword evidence="12" id="KW-0788">Thiol protease</keyword>
<dbReference type="PROSITE" id="PS51874">
    <property type="entry name" value="PCV_3C_PRO"/>
    <property type="match status" value="1"/>
</dbReference>
<evidence type="ECO:0000256" key="18">
    <source>
        <dbReference type="SAM" id="Phobius"/>
    </source>
</evidence>
<dbReference type="InterPro" id="IPR029053">
    <property type="entry name" value="Viral_coat"/>
</dbReference>
<feature type="region of interest" description="Disordered" evidence="17">
    <location>
        <begin position="736"/>
        <end position="755"/>
    </location>
</feature>
<dbReference type="GO" id="GO:0019028">
    <property type="term" value="C:viral capsid"/>
    <property type="evidence" value="ECO:0007669"/>
    <property type="project" value="UniProtKB-KW"/>
</dbReference>
<dbReference type="GO" id="GO:0003723">
    <property type="term" value="F:RNA binding"/>
    <property type="evidence" value="ECO:0007669"/>
    <property type="project" value="InterPro"/>
</dbReference>
<name>A0AA48SFM5_9SECO</name>
<keyword evidence="3" id="KW-0696">RNA-directed RNA polymerase</keyword>
<feature type="domain" description="SF3 helicase" evidence="20">
    <location>
        <begin position="1908"/>
        <end position="2076"/>
    </location>
</feature>
<dbReference type="CDD" id="cd00205">
    <property type="entry name" value="rhv_like"/>
    <property type="match status" value="1"/>
</dbReference>
<feature type="transmembrane region" description="Helical" evidence="18">
    <location>
        <begin position="1683"/>
        <end position="1706"/>
    </location>
</feature>
<comment type="subcellular location">
    <subcellularLocation>
        <location evidence="1">Virion</location>
    </subcellularLocation>
</comment>
<dbReference type="GO" id="GO:0006508">
    <property type="term" value="P:proteolysis"/>
    <property type="evidence" value="ECO:0007669"/>
    <property type="project" value="UniProtKB-KW"/>
</dbReference>
<dbReference type="InterPro" id="IPR024379">
    <property type="entry name" value="Waikavirus_capsid-1"/>
</dbReference>
<evidence type="ECO:0000256" key="9">
    <source>
        <dbReference type="ARBA" id="ARBA00022741"/>
    </source>
</evidence>
<dbReference type="Pfam" id="PF12381">
    <property type="entry name" value="Peptidase_C3G"/>
    <property type="match status" value="1"/>
</dbReference>
<evidence type="ECO:0000259" key="20">
    <source>
        <dbReference type="PROSITE" id="PS51218"/>
    </source>
</evidence>
<dbReference type="Gene3D" id="3.30.70.270">
    <property type="match status" value="1"/>
</dbReference>
<dbReference type="PROSITE" id="PS51218">
    <property type="entry name" value="SF3_HELICASE_2"/>
    <property type="match status" value="1"/>
</dbReference>
<dbReference type="Gene3D" id="2.60.120.20">
    <property type="match status" value="3"/>
</dbReference>
<keyword evidence="11" id="KW-0347">Helicase</keyword>
<dbReference type="CDD" id="cd23169">
    <property type="entry name" value="ps-ssRNAv-Picornavirales"/>
    <property type="match status" value="1"/>
</dbReference>
<dbReference type="GO" id="GO:0003968">
    <property type="term" value="F:RNA-directed RNA polymerase activity"/>
    <property type="evidence" value="ECO:0007669"/>
    <property type="project" value="UniProtKB-KW"/>
</dbReference>
<evidence type="ECO:0000256" key="1">
    <source>
        <dbReference type="ARBA" id="ARBA00004328"/>
    </source>
</evidence>
<dbReference type="SUPFAM" id="SSF50494">
    <property type="entry name" value="Trypsin-like serine proteases"/>
    <property type="match status" value="1"/>
</dbReference>
<keyword evidence="18" id="KW-0472">Membrane</keyword>
<evidence type="ECO:0000256" key="14">
    <source>
        <dbReference type="ARBA" id="ARBA00022844"/>
    </source>
</evidence>
<dbReference type="GO" id="GO:0004197">
    <property type="term" value="F:cysteine-type endopeptidase activity"/>
    <property type="evidence" value="ECO:0007669"/>
    <property type="project" value="InterPro"/>
</dbReference>
<evidence type="ECO:0000259" key="21">
    <source>
        <dbReference type="PROSITE" id="PS51874"/>
    </source>
</evidence>
<keyword evidence="8" id="KW-0548">Nucleotidyltransferase</keyword>
<feature type="transmembrane region" description="Helical" evidence="18">
    <location>
        <begin position="1726"/>
        <end position="1745"/>
    </location>
</feature>
<keyword evidence="15" id="KW-0693">Viral RNA replication</keyword>
<dbReference type="GO" id="GO:0039694">
    <property type="term" value="P:viral RNA genome replication"/>
    <property type="evidence" value="ECO:0007669"/>
    <property type="project" value="InterPro"/>
</dbReference>
<feature type="domain" description="Peptidase C3" evidence="21">
    <location>
        <begin position="2763"/>
        <end position="2979"/>
    </location>
</feature>
<protein>
    <recommendedName>
        <fullName evidence="2">Genome polyprotein</fullName>
    </recommendedName>
</protein>
<evidence type="ECO:0000256" key="4">
    <source>
        <dbReference type="ARBA" id="ARBA00022561"/>
    </source>
</evidence>
<dbReference type="EMBL" id="BK063002">
    <property type="protein sequence ID" value="DBA13332.1"/>
    <property type="molecule type" value="Genomic_RNA"/>
</dbReference>
<keyword evidence="4" id="KW-0167">Capsid protein</keyword>
<evidence type="ECO:0000256" key="16">
    <source>
        <dbReference type="ARBA" id="ARBA00022989"/>
    </source>
</evidence>
<dbReference type="Pfam" id="PF00910">
    <property type="entry name" value="RNA_helicase"/>
    <property type="match status" value="1"/>
</dbReference>
<evidence type="ECO:0000256" key="12">
    <source>
        <dbReference type="ARBA" id="ARBA00022807"/>
    </source>
</evidence>
<evidence type="ECO:0000256" key="3">
    <source>
        <dbReference type="ARBA" id="ARBA00022484"/>
    </source>
</evidence>
<dbReference type="Gene3D" id="2.40.10.10">
    <property type="entry name" value="Trypsin-like serine proteases"/>
    <property type="match status" value="1"/>
</dbReference>
<dbReference type="Pfam" id="PF00680">
    <property type="entry name" value="RdRP_1"/>
    <property type="match status" value="1"/>
</dbReference>